<dbReference type="STRING" id="1224947.SAMN05216480_101246"/>
<proteinExistence type="predicted"/>
<evidence type="ECO:0000313" key="5">
    <source>
        <dbReference type="Proteomes" id="UP000199138"/>
    </source>
</evidence>
<keyword evidence="5" id="KW-1185">Reference proteome</keyword>
<evidence type="ECO:0000313" key="4">
    <source>
        <dbReference type="EMBL" id="SFU27644.1"/>
    </source>
</evidence>
<feature type="domain" description="DUF7933" evidence="3">
    <location>
        <begin position="785"/>
        <end position="909"/>
    </location>
</feature>
<dbReference type="InterPro" id="IPR051172">
    <property type="entry name" value="Chlamydia_OmcB"/>
</dbReference>
<dbReference type="InterPro" id="IPR047589">
    <property type="entry name" value="DUF11_rpt"/>
</dbReference>
<dbReference type="InterPro" id="IPR001434">
    <property type="entry name" value="OmcB-like_DUF11"/>
</dbReference>
<keyword evidence="1" id="KW-0732">Signal</keyword>
<dbReference type="NCBIfam" id="TIGR04131">
    <property type="entry name" value="Bac_Flav_CTERM"/>
    <property type="match status" value="1"/>
</dbReference>
<dbReference type="PANTHER" id="PTHR34819:SF3">
    <property type="entry name" value="CELL SURFACE PROTEIN"/>
    <property type="match status" value="1"/>
</dbReference>
<protein>
    <submittedName>
        <fullName evidence="4">Conserved repeat domain-containing protein/gliding motility-associated C-terminal domain-containing protein</fullName>
    </submittedName>
</protein>
<organism evidence="4 5">
    <name type="scientific">Pustulibacterium marinum</name>
    <dbReference type="NCBI Taxonomy" id="1224947"/>
    <lineage>
        <taxon>Bacteria</taxon>
        <taxon>Pseudomonadati</taxon>
        <taxon>Bacteroidota</taxon>
        <taxon>Flavobacteriia</taxon>
        <taxon>Flavobacteriales</taxon>
        <taxon>Flavobacteriaceae</taxon>
        <taxon>Pustulibacterium</taxon>
    </lineage>
</organism>
<dbReference type="InterPro" id="IPR057693">
    <property type="entry name" value="DUF7933"/>
</dbReference>
<dbReference type="InterPro" id="IPR026341">
    <property type="entry name" value="T9SS_type_B"/>
</dbReference>
<evidence type="ECO:0000256" key="1">
    <source>
        <dbReference type="SAM" id="SignalP"/>
    </source>
</evidence>
<dbReference type="Pfam" id="PF01345">
    <property type="entry name" value="DUF11"/>
    <property type="match status" value="1"/>
</dbReference>
<dbReference type="NCBIfam" id="TIGR01451">
    <property type="entry name" value="B_ant_repeat"/>
    <property type="match status" value="1"/>
</dbReference>
<dbReference type="RefSeq" id="WP_093021865.1">
    <property type="nucleotide sequence ID" value="NZ_FPBK01000001.1"/>
</dbReference>
<gene>
    <name evidence="4" type="ORF">SAMN05216480_101246</name>
</gene>
<dbReference type="Proteomes" id="UP000199138">
    <property type="component" value="Unassembled WGS sequence"/>
</dbReference>
<sequence length="1126" mass="122220">MRKITTFIILLWTFFANSQTTDLAISVEARNTNNTQVSQLHIFEEFYYLITITNSGNAVSNAIFSQTLNTNIQVLDYNGLNALGGATLPTDLTMVGNQLTGTLPNMPASSSLQIKVSAYAPLNPGGISTSTSVLPPDGTTDINESSNQSIISTNIYEVALDFSITQIQTNPPAGSGISNWGNTVTYQFTLTNNSSIDFPIENFIASLYLNTSTANGTATAQLMSVSCIGASGMNCISLSDFSSTVANIDAASANVAEDMFEQETTTIFPAGASITIQLIYKFNEGNCALNVPEPIEINSIMNAYTLNNTYSSFTSNIVTTPLLEATYCPCTDVGIETEVINGLVNGAVLNWEDEITFETVITNYGPIDTSTYAMLQNILGNYIPWEIISVTCTETVGNVDCSTITYNYTSTSQQWTSSYFDLAVGESVTFETVVKFFEPDCATSTVLNSNVKTTKVQTDPDCETNNNYDNEIFELPSSDLCENTDISVTKTQIAPQLPLGSSASTPTSWEPITYEIVVSNNSNTDTYFELKEYYNFVSPANTPQYTGTLISVNCTETTGTANCQDIPNAYIGVENDSTGDFFFEITPEENWLLPQNSSITFEMVIEWNPNCGSEPVPVATKTLIDTIDPILDANSSNNAATVITYFTPCVDLIVQTYPSSPTVSVDSNFNWIIDISNSSNSSTATNATFSTTLNSAFIINGNPTCSVTQGNASCISGFSVSGNSISGIIPTIDPGASMQVIVPTMSPTFGGSFNNIAEVNPDILSNGEVDPETNISISSIQVLAPQLDKYFEPNAIQTGQISTLVFTITNITGNPEQYDVSFLDQLPAGISLVDSPQWENQNGTTATFVGAYGDDFVGVQGLYFPEGVANCSFSVNVTASDAGDFINENANFSDRFNIETTNTYATLTVTENPTPELDLSITKTVDNETPQLGDVVTFEIVLTNNSNVFASEIEITEILPEGYQFISATMSTGNYDETYWTIPILNANESATLTIIASVTHIEEYINTATITYLQQIDRDSSNNSDSALVTPQCFDIYNGVSPNGDAFNEYFVIDCIDYFEQNNVKIFNRHGVLVFEQDNYSNTWNGRANKGALKNANQLLPVGTYYYLISIPGMDPRTGWLYLNY</sequence>
<dbReference type="Pfam" id="PF13585">
    <property type="entry name" value="CHU_C"/>
    <property type="match status" value="1"/>
</dbReference>
<accession>A0A1I7EUN9</accession>
<reference evidence="4 5" key="1">
    <citation type="submission" date="2016-10" db="EMBL/GenBank/DDBJ databases">
        <authorList>
            <person name="de Groot N.N."/>
        </authorList>
    </citation>
    <scope>NUCLEOTIDE SEQUENCE [LARGE SCALE GENOMIC DNA]</scope>
    <source>
        <strain evidence="4 5">CGMCC 1.12333</strain>
    </source>
</reference>
<dbReference type="EMBL" id="FPBK01000001">
    <property type="protein sequence ID" value="SFU27644.1"/>
    <property type="molecule type" value="Genomic_DNA"/>
</dbReference>
<dbReference type="AlphaFoldDB" id="A0A1I7EUN9"/>
<dbReference type="PANTHER" id="PTHR34819">
    <property type="entry name" value="LARGE CYSTEINE-RICH PERIPLASMIC PROTEIN OMCB"/>
    <property type="match status" value="1"/>
</dbReference>
<dbReference type="OrthoDB" id="1236981at2"/>
<evidence type="ECO:0000259" key="3">
    <source>
        <dbReference type="Pfam" id="PF25564"/>
    </source>
</evidence>
<name>A0A1I7EUN9_9FLAO</name>
<feature type="signal peptide" evidence="1">
    <location>
        <begin position="1"/>
        <end position="18"/>
    </location>
</feature>
<feature type="chain" id="PRO_5011751528" evidence="1">
    <location>
        <begin position="19"/>
        <end position="1126"/>
    </location>
</feature>
<feature type="domain" description="DUF11" evidence="2">
    <location>
        <begin position="918"/>
        <end position="1029"/>
    </location>
</feature>
<dbReference type="Pfam" id="PF25564">
    <property type="entry name" value="DUF7933"/>
    <property type="match status" value="1"/>
</dbReference>
<evidence type="ECO:0000259" key="2">
    <source>
        <dbReference type="Pfam" id="PF01345"/>
    </source>
</evidence>